<feature type="compositionally biased region" description="Low complexity" evidence="5">
    <location>
        <begin position="77"/>
        <end position="90"/>
    </location>
</feature>
<evidence type="ECO:0000256" key="5">
    <source>
        <dbReference type="SAM" id="MobiDB-lite"/>
    </source>
</evidence>
<sequence>MFDDDAQAPIPAAPAQQPAPAASSASSGGDQVPDIFDGSDPAGGEQHLPDASPETTVLGPSALDAGKLQPLANQTPSPLDAGSMSDSSSADLHEPAALKRIMLAAIILVAVALVGAGVWFFVIREKPVAVTPMDAPSASVPAAAEEQEQPGKGSVDVDVTEPTPPTPTPTPTPETTTPPTPTQQPPAPVPAAPDATLDSDKDGLTDVKEAQLGTNANNPDSDGDGLTDGAEINIWGTNALNKDTDGDTFPDGQEVLNGFNPKGQGKLR</sequence>
<accession>A0A1F6LQP9</accession>
<evidence type="ECO:0000256" key="2">
    <source>
        <dbReference type="ARBA" id="ARBA00022525"/>
    </source>
</evidence>
<dbReference type="EMBL" id="MFPV01000038">
    <property type="protein sequence ID" value="OGH61699.1"/>
    <property type="molecule type" value="Genomic_DNA"/>
</dbReference>
<keyword evidence="6" id="KW-0472">Membrane</keyword>
<dbReference type="GO" id="GO:0005509">
    <property type="term" value="F:calcium ion binding"/>
    <property type="evidence" value="ECO:0007669"/>
    <property type="project" value="InterPro"/>
</dbReference>
<evidence type="ECO:0000256" key="4">
    <source>
        <dbReference type="ARBA" id="ARBA00022837"/>
    </source>
</evidence>
<dbReference type="Proteomes" id="UP000176329">
    <property type="component" value="Unassembled WGS sequence"/>
</dbReference>
<organism evidence="7 8">
    <name type="scientific">Candidatus Magasanikbacteria bacterium RIFCSPHIGHO2_01_FULL_50_8</name>
    <dbReference type="NCBI Taxonomy" id="1798674"/>
    <lineage>
        <taxon>Bacteria</taxon>
        <taxon>Candidatus Magasanikiibacteriota</taxon>
    </lineage>
</organism>
<dbReference type="PANTHER" id="PTHR37467">
    <property type="entry name" value="EXPORTED CALCIUM-BINDING GLYCOPROTEIN-RELATED"/>
    <property type="match status" value="1"/>
</dbReference>
<evidence type="ECO:0000256" key="3">
    <source>
        <dbReference type="ARBA" id="ARBA00022729"/>
    </source>
</evidence>
<evidence type="ECO:0000313" key="7">
    <source>
        <dbReference type="EMBL" id="OGH61699.1"/>
    </source>
</evidence>
<dbReference type="AlphaFoldDB" id="A0A1F6LQP9"/>
<dbReference type="Gene3D" id="4.10.1080.10">
    <property type="entry name" value="TSP type-3 repeat"/>
    <property type="match status" value="1"/>
</dbReference>
<reference evidence="7 8" key="1">
    <citation type="journal article" date="2016" name="Nat. Commun.">
        <title>Thousands of microbial genomes shed light on interconnected biogeochemical processes in an aquifer system.</title>
        <authorList>
            <person name="Anantharaman K."/>
            <person name="Brown C.T."/>
            <person name="Hug L.A."/>
            <person name="Sharon I."/>
            <person name="Castelle C.J."/>
            <person name="Probst A.J."/>
            <person name="Thomas B.C."/>
            <person name="Singh A."/>
            <person name="Wilkins M.J."/>
            <person name="Karaoz U."/>
            <person name="Brodie E.L."/>
            <person name="Williams K.H."/>
            <person name="Hubbard S.S."/>
            <person name="Banfield J.F."/>
        </authorList>
    </citation>
    <scope>NUCLEOTIDE SEQUENCE [LARGE SCALE GENOMIC DNA]</scope>
</reference>
<feature type="compositionally biased region" description="Pro residues" evidence="5">
    <location>
        <begin position="162"/>
        <end position="191"/>
    </location>
</feature>
<gene>
    <name evidence="7" type="ORF">A2848_00550</name>
</gene>
<comment type="subcellular location">
    <subcellularLocation>
        <location evidence="1">Secreted</location>
    </subcellularLocation>
</comment>
<keyword evidence="6" id="KW-1133">Transmembrane helix</keyword>
<dbReference type="PANTHER" id="PTHR37467:SF1">
    <property type="entry name" value="EXPORTED CALCIUM-BINDING GLYCOPROTEIN"/>
    <property type="match status" value="1"/>
</dbReference>
<keyword evidence="4" id="KW-0106">Calcium</keyword>
<evidence type="ECO:0000313" key="8">
    <source>
        <dbReference type="Proteomes" id="UP000176329"/>
    </source>
</evidence>
<name>A0A1F6LQP9_9BACT</name>
<feature type="compositionally biased region" description="Low complexity" evidence="5">
    <location>
        <begin position="7"/>
        <end position="27"/>
    </location>
</feature>
<dbReference type="Pfam" id="PF18884">
    <property type="entry name" value="TSP3_bac"/>
    <property type="match status" value="2"/>
</dbReference>
<keyword evidence="6" id="KW-0812">Transmembrane</keyword>
<dbReference type="InterPro" id="IPR053180">
    <property type="entry name" value="Ca-binding_acidic-repeat"/>
</dbReference>
<feature type="region of interest" description="Disordered" evidence="5">
    <location>
        <begin position="1"/>
        <end position="90"/>
    </location>
</feature>
<dbReference type="InterPro" id="IPR028974">
    <property type="entry name" value="TSP_type-3_rpt"/>
</dbReference>
<feature type="region of interest" description="Disordered" evidence="5">
    <location>
        <begin position="133"/>
        <end position="268"/>
    </location>
</feature>
<evidence type="ECO:0000256" key="6">
    <source>
        <dbReference type="SAM" id="Phobius"/>
    </source>
</evidence>
<feature type="compositionally biased region" description="Low complexity" evidence="5">
    <location>
        <begin position="135"/>
        <end position="144"/>
    </location>
</feature>
<keyword evidence="3" id="KW-0732">Signal</keyword>
<dbReference type="InterPro" id="IPR059100">
    <property type="entry name" value="TSP3_bac"/>
</dbReference>
<comment type="caution">
    <text evidence="7">The sequence shown here is derived from an EMBL/GenBank/DDBJ whole genome shotgun (WGS) entry which is preliminary data.</text>
</comment>
<protein>
    <submittedName>
        <fullName evidence="7">Uncharacterized protein</fullName>
    </submittedName>
</protein>
<proteinExistence type="predicted"/>
<dbReference type="SUPFAM" id="SSF103647">
    <property type="entry name" value="TSP type-3 repeat"/>
    <property type="match status" value="1"/>
</dbReference>
<keyword evidence="2" id="KW-0964">Secreted</keyword>
<evidence type="ECO:0000256" key="1">
    <source>
        <dbReference type="ARBA" id="ARBA00004613"/>
    </source>
</evidence>
<feature type="compositionally biased region" description="Basic and acidic residues" evidence="5">
    <location>
        <begin position="198"/>
        <end position="209"/>
    </location>
</feature>
<feature type="transmembrane region" description="Helical" evidence="6">
    <location>
        <begin position="101"/>
        <end position="122"/>
    </location>
</feature>